<protein>
    <submittedName>
        <fullName evidence="2">Uncharacterized protein</fullName>
    </submittedName>
</protein>
<evidence type="ECO:0000256" key="1">
    <source>
        <dbReference type="SAM" id="MobiDB-lite"/>
    </source>
</evidence>
<feature type="compositionally biased region" description="Acidic residues" evidence="1">
    <location>
        <begin position="258"/>
        <end position="267"/>
    </location>
</feature>
<dbReference type="Proteomes" id="UP001457282">
    <property type="component" value="Unassembled WGS sequence"/>
</dbReference>
<evidence type="ECO:0000313" key="3">
    <source>
        <dbReference type="Proteomes" id="UP001457282"/>
    </source>
</evidence>
<sequence length="267" mass="30629">MAKMWRFFRESDPRPENSHNIFTVYVFIMQFQKIIILWNTHGGYFHTMPDGTKKYKIAKFNKLGGKLYLDGLDPDKIAWVEFNNIAWELGRKEEEAELDDQRPADLNWHNPLNKLTEAEKTNMFTASNLLASQLNRSYSERNEGVKWGGAIECEQHPSQSTFAGLSDLVPDLFGGSQNLESKGRKQKSQGYNTRNKGAKKYEVVDEEETSDQGSDFYTDSDYDQDQGDDDVEFEENVSNPKVVEEYEEMGFKGFCSDDGGDTDELES</sequence>
<dbReference type="AlphaFoldDB" id="A0AAW1VYB1"/>
<feature type="region of interest" description="Disordered" evidence="1">
    <location>
        <begin position="174"/>
        <end position="267"/>
    </location>
</feature>
<dbReference type="EMBL" id="JBEDUW010000007">
    <property type="protein sequence ID" value="KAK9911854.1"/>
    <property type="molecule type" value="Genomic_DNA"/>
</dbReference>
<evidence type="ECO:0000313" key="2">
    <source>
        <dbReference type="EMBL" id="KAK9911854.1"/>
    </source>
</evidence>
<reference evidence="2 3" key="1">
    <citation type="journal article" date="2023" name="G3 (Bethesda)">
        <title>A chromosome-length genome assembly and annotation of blackberry (Rubus argutus, cv. 'Hillquist').</title>
        <authorList>
            <person name="Bruna T."/>
            <person name="Aryal R."/>
            <person name="Dudchenko O."/>
            <person name="Sargent D.J."/>
            <person name="Mead D."/>
            <person name="Buti M."/>
            <person name="Cavallini A."/>
            <person name="Hytonen T."/>
            <person name="Andres J."/>
            <person name="Pham M."/>
            <person name="Weisz D."/>
            <person name="Mascagni F."/>
            <person name="Usai G."/>
            <person name="Natali L."/>
            <person name="Bassil N."/>
            <person name="Fernandez G.E."/>
            <person name="Lomsadze A."/>
            <person name="Armour M."/>
            <person name="Olukolu B."/>
            <person name="Poorten T."/>
            <person name="Britton C."/>
            <person name="Davik J."/>
            <person name="Ashrafi H."/>
            <person name="Aiden E.L."/>
            <person name="Borodovsky M."/>
            <person name="Worthington M."/>
        </authorList>
    </citation>
    <scope>NUCLEOTIDE SEQUENCE [LARGE SCALE GENOMIC DNA]</scope>
    <source>
        <strain evidence="2">PI 553951</strain>
    </source>
</reference>
<proteinExistence type="predicted"/>
<comment type="caution">
    <text evidence="2">The sequence shown here is derived from an EMBL/GenBank/DDBJ whole genome shotgun (WGS) entry which is preliminary data.</text>
</comment>
<keyword evidence="3" id="KW-1185">Reference proteome</keyword>
<organism evidence="2 3">
    <name type="scientific">Rubus argutus</name>
    <name type="common">Southern blackberry</name>
    <dbReference type="NCBI Taxonomy" id="59490"/>
    <lineage>
        <taxon>Eukaryota</taxon>
        <taxon>Viridiplantae</taxon>
        <taxon>Streptophyta</taxon>
        <taxon>Embryophyta</taxon>
        <taxon>Tracheophyta</taxon>
        <taxon>Spermatophyta</taxon>
        <taxon>Magnoliopsida</taxon>
        <taxon>eudicotyledons</taxon>
        <taxon>Gunneridae</taxon>
        <taxon>Pentapetalae</taxon>
        <taxon>rosids</taxon>
        <taxon>fabids</taxon>
        <taxon>Rosales</taxon>
        <taxon>Rosaceae</taxon>
        <taxon>Rosoideae</taxon>
        <taxon>Rosoideae incertae sedis</taxon>
        <taxon>Rubus</taxon>
    </lineage>
</organism>
<gene>
    <name evidence="2" type="ORF">M0R45_035738</name>
</gene>
<accession>A0AAW1VYB1</accession>
<name>A0AAW1VYB1_RUBAR</name>
<feature type="compositionally biased region" description="Acidic residues" evidence="1">
    <location>
        <begin position="218"/>
        <end position="235"/>
    </location>
</feature>